<dbReference type="SUPFAM" id="SSF52113">
    <property type="entry name" value="BRCT domain"/>
    <property type="match status" value="2"/>
</dbReference>
<dbReference type="SMART" id="SM00292">
    <property type="entry name" value="BRCT"/>
    <property type="match status" value="1"/>
</dbReference>
<dbReference type="Proteomes" id="UP000504636">
    <property type="component" value="Unplaced"/>
</dbReference>
<dbReference type="GeneID" id="54460296"/>
<dbReference type="Pfam" id="PF12738">
    <property type="entry name" value="PTCB-BRCT"/>
    <property type="match status" value="1"/>
</dbReference>
<name>A0A6A6YWC7_9PEZI</name>
<evidence type="ECO:0000313" key="5">
    <source>
        <dbReference type="RefSeq" id="XP_033580216.1"/>
    </source>
</evidence>
<evidence type="ECO:0000259" key="2">
    <source>
        <dbReference type="PROSITE" id="PS50172"/>
    </source>
</evidence>
<feature type="region of interest" description="Disordered" evidence="1">
    <location>
        <begin position="219"/>
        <end position="255"/>
    </location>
</feature>
<evidence type="ECO:0000256" key="1">
    <source>
        <dbReference type="SAM" id="MobiDB-lite"/>
    </source>
</evidence>
<dbReference type="Pfam" id="PF16770">
    <property type="entry name" value="RTT107_BRCT_5"/>
    <property type="match status" value="1"/>
</dbReference>
<dbReference type="InterPro" id="IPR001357">
    <property type="entry name" value="BRCT_dom"/>
</dbReference>
<accession>A0A6A6YWC7</accession>
<dbReference type="EMBL" id="MU003696">
    <property type="protein sequence ID" value="KAF2813252.1"/>
    <property type="molecule type" value="Genomic_DNA"/>
</dbReference>
<dbReference type="Gene3D" id="3.40.50.10190">
    <property type="entry name" value="BRCT domain"/>
    <property type="match status" value="3"/>
</dbReference>
<feature type="compositionally biased region" description="Acidic residues" evidence="1">
    <location>
        <begin position="311"/>
        <end position="323"/>
    </location>
</feature>
<dbReference type="GO" id="GO:0006302">
    <property type="term" value="P:double-strand break repair"/>
    <property type="evidence" value="ECO:0007669"/>
    <property type="project" value="TreeGrafter"/>
</dbReference>
<dbReference type="GO" id="GO:0035361">
    <property type="term" value="C:Cul8-RING ubiquitin ligase complex"/>
    <property type="evidence" value="ECO:0007669"/>
    <property type="project" value="TreeGrafter"/>
</dbReference>
<gene>
    <name evidence="3 5" type="ORF">BDZ99DRAFT_460525</name>
</gene>
<dbReference type="InterPro" id="IPR036420">
    <property type="entry name" value="BRCT_dom_sf"/>
</dbReference>
<dbReference type="FunFam" id="3.40.50.10190:FF:000048">
    <property type="entry name" value="DNA repair protein Rtt107"/>
    <property type="match status" value="1"/>
</dbReference>
<feature type="domain" description="BRCT" evidence="2">
    <location>
        <begin position="66"/>
        <end position="149"/>
    </location>
</feature>
<dbReference type="InterPro" id="IPR053036">
    <property type="entry name" value="CellCycle_DNARepair_Reg"/>
</dbReference>
<feature type="non-terminal residue" evidence="3">
    <location>
        <position position="544"/>
    </location>
</feature>
<feature type="region of interest" description="Disordered" evidence="1">
    <location>
        <begin position="277"/>
        <end position="337"/>
    </location>
</feature>
<feature type="compositionally biased region" description="Basic and acidic residues" evidence="1">
    <location>
        <begin position="229"/>
        <end position="239"/>
    </location>
</feature>
<dbReference type="PANTHER" id="PTHR47667:SF1">
    <property type="entry name" value="REGULATOR OF TY1 TRANSPOSITION PROTEIN 107"/>
    <property type="match status" value="1"/>
</dbReference>
<dbReference type="PROSITE" id="PS50172">
    <property type="entry name" value="BRCT"/>
    <property type="match status" value="1"/>
</dbReference>
<reference evidence="5" key="2">
    <citation type="submission" date="2020-04" db="EMBL/GenBank/DDBJ databases">
        <authorList>
            <consortium name="NCBI Genome Project"/>
        </authorList>
    </citation>
    <scope>NUCLEOTIDE SEQUENCE</scope>
    <source>
        <strain evidence="5">CBS 304.34</strain>
    </source>
</reference>
<dbReference type="GO" id="GO:0005634">
    <property type="term" value="C:nucleus"/>
    <property type="evidence" value="ECO:0007669"/>
    <property type="project" value="TreeGrafter"/>
</dbReference>
<dbReference type="AlphaFoldDB" id="A0A6A6YWC7"/>
<sequence>MTSDIDEADSYVCHYRSGLDYIKASQAKKDVGNLSWLFHLITYNTWTSPMRRLLHYPIPKDGIPGFENQTMSLSNYAGDARVYLENLIKATGAQFTKTFRQENTQLITAHEGGQKCDAAKEWNIDVINHLWLEDSYARCKMMAVTDPKYTYFPRRTNLGEILGQTQIDREAVEMHYYPSHDTAVANMKKLSKRGRRATNGDSTEQATTPLVARTKGRIQSEADLTTPVMDRHNSEKENEMPGTSGSRGAKARAMSRIAESATDIALFQKEMKRAGGVLHGGKRENSAGDTTEKTKKGSRESTGSKRSFDEMSVDEPSIEEELLEAPKKSKRAKKEKEKMPPIQYRVVVSKYDRWAHNAKKEADDKIKLRELGIAITEKASNANMLCAPVIVRTKKFVTALAVSPTVVHTSYLDYALENHELSLVEDHPLLNPEFEALHGFRMDESLVRARENKGRLLKNWTIFCTTAVSGGFDTMKDIVEANGGVCLKWEGRKSVRPTHRTVDAPETQDMSQNLTEDDGNTLYLISEGKKSEVPMWKKFRELAA</sequence>
<proteinExistence type="predicted"/>
<reference evidence="3 5" key="1">
    <citation type="journal article" date="2020" name="Stud. Mycol.">
        <title>101 Dothideomycetes genomes: a test case for predicting lifestyles and emergence of pathogens.</title>
        <authorList>
            <person name="Haridas S."/>
            <person name="Albert R."/>
            <person name="Binder M."/>
            <person name="Bloem J."/>
            <person name="Labutti K."/>
            <person name="Salamov A."/>
            <person name="Andreopoulos B."/>
            <person name="Baker S."/>
            <person name="Barry K."/>
            <person name="Bills G."/>
            <person name="Bluhm B."/>
            <person name="Cannon C."/>
            <person name="Castanera R."/>
            <person name="Culley D."/>
            <person name="Daum C."/>
            <person name="Ezra D."/>
            <person name="Gonzalez J."/>
            <person name="Henrissat B."/>
            <person name="Kuo A."/>
            <person name="Liang C."/>
            <person name="Lipzen A."/>
            <person name="Lutzoni F."/>
            <person name="Magnuson J."/>
            <person name="Mondo S."/>
            <person name="Nolan M."/>
            <person name="Ohm R."/>
            <person name="Pangilinan J."/>
            <person name="Park H.-J."/>
            <person name="Ramirez L."/>
            <person name="Alfaro M."/>
            <person name="Sun H."/>
            <person name="Tritt A."/>
            <person name="Yoshinaga Y."/>
            <person name="Zwiers L.-H."/>
            <person name="Turgeon B."/>
            <person name="Goodwin S."/>
            <person name="Spatafora J."/>
            <person name="Crous P."/>
            <person name="Grigoriev I."/>
        </authorList>
    </citation>
    <scope>NUCLEOTIDE SEQUENCE</scope>
    <source>
        <strain evidence="3 5">CBS 304.34</strain>
    </source>
</reference>
<dbReference type="GO" id="GO:1990683">
    <property type="term" value="P:DNA double-strand break attachment to nuclear envelope"/>
    <property type="evidence" value="ECO:0007669"/>
    <property type="project" value="TreeGrafter"/>
</dbReference>
<keyword evidence="4" id="KW-1185">Reference proteome</keyword>
<reference evidence="5" key="3">
    <citation type="submission" date="2025-04" db="UniProtKB">
        <authorList>
            <consortium name="RefSeq"/>
        </authorList>
    </citation>
    <scope>IDENTIFICATION</scope>
    <source>
        <strain evidence="5">CBS 304.34</strain>
    </source>
</reference>
<evidence type="ECO:0000313" key="4">
    <source>
        <dbReference type="Proteomes" id="UP000504636"/>
    </source>
</evidence>
<dbReference type="OrthoDB" id="342264at2759"/>
<dbReference type="PANTHER" id="PTHR47667">
    <property type="entry name" value="REGULATOR OF TY1 TRANSPOSITION PROTEIN 107"/>
    <property type="match status" value="1"/>
</dbReference>
<dbReference type="RefSeq" id="XP_033580216.1">
    <property type="nucleotide sequence ID" value="XM_033719403.1"/>
</dbReference>
<feature type="compositionally biased region" description="Basic and acidic residues" evidence="1">
    <location>
        <begin position="281"/>
        <end position="309"/>
    </location>
</feature>
<organism evidence="3">
    <name type="scientific">Mytilinidion resinicola</name>
    <dbReference type="NCBI Taxonomy" id="574789"/>
    <lineage>
        <taxon>Eukaryota</taxon>
        <taxon>Fungi</taxon>
        <taxon>Dikarya</taxon>
        <taxon>Ascomycota</taxon>
        <taxon>Pezizomycotina</taxon>
        <taxon>Dothideomycetes</taxon>
        <taxon>Pleosporomycetidae</taxon>
        <taxon>Mytilinidiales</taxon>
        <taxon>Mytilinidiaceae</taxon>
        <taxon>Mytilinidion</taxon>
    </lineage>
</organism>
<evidence type="ECO:0000313" key="3">
    <source>
        <dbReference type="EMBL" id="KAF2813252.1"/>
    </source>
</evidence>
<protein>
    <recommendedName>
        <fullName evidence="2">BRCT domain-containing protein</fullName>
    </recommendedName>
</protein>